<dbReference type="InterPro" id="IPR039414">
    <property type="entry name" value="SMG1_PIKKc"/>
</dbReference>
<name>A0A7J7NZQ6_9MAGN</name>
<dbReference type="GO" id="GO:0000184">
    <property type="term" value="P:nuclear-transcribed mRNA catabolic process, nonsense-mediated decay"/>
    <property type="evidence" value="ECO:0007669"/>
    <property type="project" value="UniProtKB-KW"/>
</dbReference>
<reference evidence="15 16" key="1">
    <citation type="journal article" date="2020" name="IScience">
        <title>Genome Sequencing of the Endangered Kingdonia uniflora (Circaeasteraceae, Ranunculales) Reveals Potential Mechanisms of Evolutionary Specialization.</title>
        <authorList>
            <person name="Sun Y."/>
            <person name="Deng T."/>
            <person name="Zhang A."/>
            <person name="Moore M.J."/>
            <person name="Landis J.B."/>
            <person name="Lin N."/>
            <person name="Zhang H."/>
            <person name="Zhang X."/>
            <person name="Huang J."/>
            <person name="Zhang X."/>
            <person name="Sun H."/>
            <person name="Wang H."/>
        </authorList>
    </citation>
    <scope>NUCLEOTIDE SEQUENCE [LARGE SCALE GENOMIC DNA]</scope>
    <source>
        <strain evidence="15">TB1705</strain>
        <tissue evidence="15">Leaf</tissue>
    </source>
</reference>
<dbReference type="GO" id="GO:0005524">
    <property type="term" value="F:ATP binding"/>
    <property type="evidence" value="ECO:0007669"/>
    <property type="project" value="UniProtKB-KW"/>
</dbReference>
<evidence type="ECO:0000256" key="6">
    <source>
        <dbReference type="ARBA" id="ARBA00022777"/>
    </source>
</evidence>
<dbReference type="InterPro" id="IPR011009">
    <property type="entry name" value="Kinase-like_dom_sf"/>
</dbReference>
<dbReference type="GO" id="GO:0004674">
    <property type="term" value="F:protein serine/threonine kinase activity"/>
    <property type="evidence" value="ECO:0007669"/>
    <property type="project" value="UniProtKB-KW"/>
</dbReference>
<keyword evidence="16" id="KW-1185">Reference proteome</keyword>
<keyword evidence="3" id="KW-0723">Serine/threonine-protein kinase</keyword>
<dbReference type="PROSITE" id="PS50290">
    <property type="entry name" value="PI3_4_KINASE_3"/>
    <property type="match status" value="1"/>
</dbReference>
<evidence type="ECO:0000313" key="16">
    <source>
        <dbReference type="Proteomes" id="UP000541444"/>
    </source>
</evidence>
<dbReference type="Pfam" id="PF15785">
    <property type="entry name" value="SMG1"/>
    <property type="match status" value="1"/>
</dbReference>
<evidence type="ECO:0000256" key="7">
    <source>
        <dbReference type="ARBA" id="ARBA00022840"/>
    </source>
</evidence>
<dbReference type="InterPro" id="IPR003152">
    <property type="entry name" value="FATC_dom"/>
</dbReference>
<gene>
    <name evidence="15" type="ORF">GIB67_007083</name>
</gene>
<dbReference type="SUPFAM" id="SSF56112">
    <property type="entry name" value="Protein kinase-like (PK-like)"/>
    <property type="match status" value="1"/>
</dbReference>
<comment type="catalytic activity">
    <reaction evidence="10">
        <text>L-seryl-[protein] + ATP = O-phospho-L-seryl-[protein] + ADP + H(+)</text>
        <dbReference type="Rhea" id="RHEA:17989"/>
        <dbReference type="Rhea" id="RHEA-COMP:9863"/>
        <dbReference type="Rhea" id="RHEA-COMP:11604"/>
        <dbReference type="ChEBI" id="CHEBI:15378"/>
        <dbReference type="ChEBI" id="CHEBI:29999"/>
        <dbReference type="ChEBI" id="CHEBI:30616"/>
        <dbReference type="ChEBI" id="CHEBI:83421"/>
        <dbReference type="ChEBI" id="CHEBI:456216"/>
        <dbReference type="EC" id="2.7.11.1"/>
    </reaction>
</comment>
<dbReference type="PANTHER" id="PTHR11139">
    <property type="entry name" value="ATAXIA TELANGIECTASIA MUTATED ATM -RELATED"/>
    <property type="match status" value="1"/>
</dbReference>
<dbReference type="Gene3D" id="3.30.1010.10">
    <property type="entry name" value="Phosphatidylinositol 3-kinase Catalytic Subunit, Chain A, domain 4"/>
    <property type="match status" value="1"/>
</dbReference>
<feature type="compositionally biased region" description="Polar residues" evidence="11">
    <location>
        <begin position="3173"/>
        <end position="3185"/>
    </location>
</feature>
<sequence>MQGLHHPHHHQQQQQYQQHFGSLLKDSLSTTELDDSTRLAALNSLHIAILYPPNSLLVTHSSSFLSQGFSQLLSDKSYLVRRSAAIAYGALSAVVCSGVVVDRFISWALPHLREVVNGDGSLELSLEAVREFLNVGDATGIERYVLPILKACQELLEDERTSLSLLHLILSVLTLVSVKFARFFQPHFGDIVDLLLGWAFIPDLSESDRGVIMDSFMQFRKHWTSNLKFSLGLLSKFMGDMDVLLKDGNPGIQQQFRRFLALLSCFLTVLQVTATEMLEMNLLEQIREPLVRMMPQLLSCLCMVGKKFGWSKSAGECWRCLTLLAEILCEKFSSFYTDAVDILFQKVSKVPFDQVHGALKTNLQLLSLQKFGVLPSSVEKFLQFESPISQLRFHPNHLVTGNSAATYLFLLQHGRDDIVSQAMTSIMDELELLKDMIVGNLVNEGHKTYSKLEIFALIKFDLKVLLSSVSIGCGVSLLAQPDIVTSYNERSRKLESFIFEKLNPMDFSIHDYVELQVVTLRTLSKLHKVEFLRKFSQTTQSDRPVDIASEKFLESKKFLDSNNFKKGPSGMIIEYLRKYNVLLVTCLNVSSPLTLKLEALQWVRSFCQVVITVNEDVESIDYFYDVCGCIGISGSLTSAVLDLASDREVKVRSDVVSLLEILLQARLIHSGHFYSIADIVLEKLGDPDSSIKKAFVRILSILLPITVYACGLFDTELAATSRPSLHWKQTFALKQLPQRLHAQHLVSILSYISLRWKVPPSSWIQRLIYSCHVSTQLEETAELEIGGPWMDTKVDKAMLGKVCSVNNLAAVWWSIHEAARYCINGRLRTNLGGPTQTFAALERMLLDIAHMLHLETEQNDGNLNIGSSGTHLLPMRLLLDFVEALKKNVYNAYDGSSNLSRPSRQSSLFFRANKKVCEEWFSRICEPMMNVGLALQCHSAAFHYCTLRLQELHNLVESAVKDKPQAQVVENFHNLRARFAGDIMRVLQHAALALCRNHEPEALVGLQKWASLTFSSLFMEENHRAFAWITGLVHQARGHYEMAAVHFSHLLQTEETLSLMGSDGVQFSIARVIESYSALSDWKSLESWLLELQTLRSAHAGKSYSGALTTTGNETNAIHALACFDEGDIHSARAYLDLTPKCSNMLTLDPKLALQRSEQMLLQAMLLRSDGKLDMAQNEIENAKSMLDEAVSILPFDGLTEGAAYSTQLHCIYAFEEGYKLKGRQEELKPLQTILCSLHRALQSPISIVHQDCNLWMKVLRTYRTVFPTSAITLQLCERLISLARKQRNFIMAHRLSNYLKDHLPRCSEERFHGLISTSLQYESILLMYAENKFEDAFTNLWSFVRPTMLSSTIPGSDTFANTFKAKACLKFSAWLKNSDMSLKGAVCKMLEDFNTSDYYGSRHLISEPSFSVIVEEIVGTSNKVSTFLCPTMGKSWLSYASWCYDQARSSLTAPNDTVLQSCLLSPVLLPEILPGRFHLMKDELSKVEDIIETLFENKINDVDGHLQNENPLKDLVHQVVNLIEVAAGLPGVEDLNGDCHSATLASQLQISFLYMHADLEKGNIMSSIDEIVSVWWSLRRRRISLFGQAAHGFMQYLSYSSSKLWEGQLANSGFNSVKQKTEKYTLRATLYILNILLNYGVELRDTLEAGLSKVPLLPWQEITPQLYARVSSHPEKVVRGQLEGLLMMLAKLSPCSVVYPTLVDVNACEGEPSEELQHILGYLGNLYPRLIQDVQLMISQLGNVTVLWEELWLSTLQDLHTDVVRRVNLLKEEATRTAENVTLSHFEKNKINAAKYSAIMAPIVVALERRLASTSRKPETPHEIWFHKEYGEQLKSAILIFKSPPVSAAALRDVWQPLAAIATSLAVYQRKSEISLGDVAPHLALLSSSEVPMPGFERKNTILESSGGPFTDLEKTVTITSFVDHVTILSTKTKPKKLIIMGSDGQKYTYLLKGREDLRLDARVMQLLQAINGFLHSSSETRSNSLAIRYYSVTPISGRAGLIQWVDSVVSIYSIFKSWQNRVQLAQLSGTNTLPPPVPRPSDMFYGKIIPALKEKGIRRVISRRDWPHEVKRKVLVDLMKETPRQLLHQEIWCASEGFKAFSLKLKRYSGSVAAMSMVGHILGLGDRHLDNVLIDFCSGDVVHIDYNVCFDKGKRLKIPEIVPFRLTQTIEAALGFTGTEGTFRANCEAVVGVLRKNKDIILMLLDVFVWDPLVEWTRGESHDEATICGEERKGMELAVSLSLFASRVQEIRVPLQDHHDLLLSTIPAIQSALLRFSDVLSQYEVVSAFFYHVDQERSNLVLREVSVKSLVAEATTNSEKTRASFELKGHDFYQAKAVVSEKAQEAAMWVEQHERVIDAFRSGTLPEVQACIKLSGLEETSSLTSAVLVAGVPLTIVPEPTQVQCNDLDREVSQLLAELDGEFSRASSALQKYALALQRVLPLNYTTTSPVHEWAQLLQLSVSTLSSDVFSLTRRQADELISKGKVDSLDSIQQRHSDLCNNVDKYVIEIKKIEEEHSELVHAISSETEAKAKDRLLSAFIKYMQSAGFSRKQNDVYSIQSRKGKHELEEKKDKVLYVLHAAASALYNEVKAKVLDILCNATEKAGWTRPEHSSDSSSGTIFSDLEEQIEKCTLIASYIGELRRVIGVDVPNISTDSEENWVSIFQTSFLSCKKLVGQMTEVLLPELIQSIVSFNSEARDAFGYLSQIRGSIDMSMEQLVDVELERASLVELEENYFVKVRLIAEQQTVLEEAAAKGRDHLSWEEAEELASQEEACRAQLDGIHQAWNQKDLRSSSLLKREHSTRNALVSSERNFLSLIRGEEGWDSSILRSKTLLATLVEPFSQLETIDRMISSFGAHGSSNVVELVTSGFSISTSSVWKVTSLLNNHSFFTWKVGIIDFFLDSCLHDIGSSVDHIDQIYNVLNRKLKTYLREHVGEYLRERVTPAFLARLEIENEHLKLFSEATKELGFDQVNRDVAAVKKVQIMLEEYCNTHETARAARSAAYLKKKQAGELKEALHKTVLEIVKMEWIHDDSVPYLNNNRDISQDIVSCDDTLYPIIMYINRSNLLDNIQSSVTLITRLVECLQACERSSVLAEGQLERAMGWACGGPNPSGSSGIPPEFHDHLAKRRQFLWEAVEQATDIIRTCTSILEFEASRDGLFRMPGEVSSGGTTREVSSGGTTREGRTWQESYLNNLTRLDVTYHSFSRAEKEWKMTQGALETSNSNLLSASNELCDASAKAKSASGDLQGSLVAMQDCAYEANMALSAFGRVARGHTALTSECGSMLEEVLAITEGLHDVHILGKEAAGVHNALMSDLSKANAVLLPLESVLSQDVAAMTAAISRYRESKMEIPPIHGQAIYQSYCLRIREAFQSLNPLVPSLTSSVKELHSLLTGLARMASLHAGNLHKALEGLGESQGVTSHDIVMSRSNLTGDATLLDNMERDHLPKLNGDNTPELLEVVESSLQDEGWISPPHSIYDTSPESSASSAETNFPEDVTRQANISKHFLREDLLSEKLQHFVVKKGRLDSASDDPSSDKGKQEGVDLEGNDERQTLDQVKEQNGILEVPSPNVDRANRTPRGKNQYALSVLKRVDMKLDGRDIESIRNIDIAEQVDYLLKQATSVDNLCNMYEGWTPWI</sequence>
<dbReference type="CDD" id="cd05170">
    <property type="entry name" value="PIKKc_SMG1"/>
    <property type="match status" value="1"/>
</dbReference>
<evidence type="ECO:0000256" key="8">
    <source>
        <dbReference type="ARBA" id="ARBA00023161"/>
    </source>
</evidence>
<dbReference type="PROSITE" id="PS00916">
    <property type="entry name" value="PI3_4_KINASE_2"/>
    <property type="match status" value="1"/>
</dbReference>
<evidence type="ECO:0000256" key="5">
    <source>
        <dbReference type="ARBA" id="ARBA00022741"/>
    </source>
</evidence>
<dbReference type="PROSITE" id="PS51190">
    <property type="entry name" value="FATC"/>
    <property type="match status" value="1"/>
</dbReference>
<evidence type="ECO:0000256" key="11">
    <source>
        <dbReference type="SAM" id="MobiDB-lite"/>
    </source>
</evidence>
<evidence type="ECO:0000256" key="9">
    <source>
        <dbReference type="ARBA" id="ARBA00047899"/>
    </source>
</evidence>
<keyword evidence="4" id="KW-0808">Transferase</keyword>
<dbReference type="PROSITE" id="PS51189">
    <property type="entry name" value="FAT"/>
    <property type="match status" value="1"/>
</dbReference>
<dbReference type="SUPFAM" id="SSF48371">
    <property type="entry name" value="ARM repeat"/>
    <property type="match status" value="1"/>
</dbReference>
<accession>A0A7J7NZQ6</accession>
<evidence type="ECO:0000259" key="12">
    <source>
        <dbReference type="PROSITE" id="PS50290"/>
    </source>
</evidence>
<feature type="compositionally biased region" description="Low complexity" evidence="11">
    <location>
        <begin position="3486"/>
        <end position="3497"/>
    </location>
</feature>
<feature type="domain" description="FAT" evidence="13">
    <location>
        <begin position="1151"/>
        <end position="1708"/>
    </location>
</feature>
<dbReference type="InterPro" id="IPR014009">
    <property type="entry name" value="PIK_FAT"/>
</dbReference>
<comment type="caution">
    <text evidence="15">The sequence shown here is derived from an EMBL/GenBank/DDBJ whole genome shotgun (WGS) entry which is preliminary data.</text>
</comment>
<proteinExistence type="inferred from homology"/>
<feature type="domain" description="FATC" evidence="14">
    <location>
        <begin position="3612"/>
        <end position="3644"/>
    </location>
</feature>
<feature type="domain" description="PI3K/PI4K catalytic" evidence="12">
    <location>
        <begin position="1923"/>
        <end position="2259"/>
    </location>
</feature>
<dbReference type="InterPro" id="IPR011989">
    <property type="entry name" value="ARM-like"/>
</dbReference>
<dbReference type="EC" id="2.7.11.1" evidence="2"/>
<evidence type="ECO:0000313" key="15">
    <source>
        <dbReference type="EMBL" id="KAF6172570.1"/>
    </source>
</evidence>
<dbReference type="SMART" id="SM00146">
    <property type="entry name" value="PI3Kc"/>
    <property type="match status" value="1"/>
</dbReference>
<feature type="region of interest" description="Disordered" evidence="11">
    <location>
        <begin position="3168"/>
        <end position="3188"/>
    </location>
</feature>
<dbReference type="GO" id="GO:0005634">
    <property type="term" value="C:nucleus"/>
    <property type="evidence" value="ECO:0007669"/>
    <property type="project" value="TreeGrafter"/>
</dbReference>
<keyword evidence="8" id="KW-0866">Nonsense-mediated mRNA decay</keyword>
<dbReference type="InterPro" id="IPR000403">
    <property type="entry name" value="PI3/4_kinase_cat_dom"/>
</dbReference>
<comment type="catalytic activity">
    <reaction evidence="9">
        <text>L-threonyl-[protein] + ATP = O-phospho-L-threonyl-[protein] + ADP + H(+)</text>
        <dbReference type="Rhea" id="RHEA:46608"/>
        <dbReference type="Rhea" id="RHEA-COMP:11060"/>
        <dbReference type="Rhea" id="RHEA-COMP:11605"/>
        <dbReference type="ChEBI" id="CHEBI:15378"/>
        <dbReference type="ChEBI" id="CHEBI:30013"/>
        <dbReference type="ChEBI" id="CHEBI:30616"/>
        <dbReference type="ChEBI" id="CHEBI:61977"/>
        <dbReference type="ChEBI" id="CHEBI:456216"/>
        <dbReference type="EC" id="2.7.11.1"/>
    </reaction>
</comment>
<dbReference type="Proteomes" id="UP000541444">
    <property type="component" value="Unassembled WGS sequence"/>
</dbReference>
<protein>
    <recommendedName>
        <fullName evidence="2">non-specific serine/threonine protein kinase</fullName>
        <ecNumber evidence="2">2.7.11.1</ecNumber>
    </recommendedName>
</protein>
<evidence type="ECO:0000256" key="3">
    <source>
        <dbReference type="ARBA" id="ARBA00022527"/>
    </source>
</evidence>
<dbReference type="InterPro" id="IPR018936">
    <property type="entry name" value="PI3/4_kinase_CS"/>
</dbReference>
<dbReference type="Gene3D" id="1.10.1070.11">
    <property type="entry name" value="Phosphatidylinositol 3-/4-kinase, catalytic domain"/>
    <property type="match status" value="1"/>
</dbReference>
<dbReference type="OrthoDB" id="10065496at2759"/>
<dbReference type="FunFam" id="1.10.1070.11:FF:000023">
    <property type="entry name" value="serine/threonine-protein kinase SMG1 isoform X1"/>
    <property type="match status" value="1"/>
</dbReference>
<evidence type="ECO:0000256" key="2">
    <source>
        <dbReference type="ARBA" id="ARBA00012513"/>
    </source>
</evidence>
<keyword evidence="6" id="KW-0418">Kinase</keyword>
<evidence type="ECO:0000256" key="10">
    <source>
        <dbReference type="ARBA" id="ARBA00048679"/>
    </source>
</evidence>
<evidence type="ECO:0000256" key="4">
    <source>
        <dbReference type="ARBA" id="ARBA00022679"/>
    </source>
</evidence>
<dbReference type="Pfam" id="PF00454">
    <property type="entry name" value="PI3_PI4_kinase"/>
    <property type="match status" value="1"/>
</dbReference>
<dbReference type="InterPro" id="IPR050517">
    <property type="entry name" value="DDR_Repair_Kinase"/>
</dbReference>
<keyword evidence="7" id="KW-0067">ATP-binding</keyword>
<dbReference type="Pfam" id="PF02260">
    <property type="entry name" value="FATC"/>
    <property type="match status" value="1"/>
</dbReference>
<comment type="similarity">
    <text evidence="1">Belongs to the PI3/PI4-kinase family.</text>
</comment>
<dbReference type="FunFam" id="3.30.1010.10:FF:000029">
    <property type="entry name" value="Serine/threonine-protein kinase SMG1"/>
    <property type="match status" value="1"/>
</dbReference>
<evidence type="ECO:0000256" key="1">
    <source>
        <dbReference type="ARBA" id="ARBA00011031"/>
    </source>
</evidence>
<feature type="region of interest" description="Disordered" evidence="11">
    <location>
        <begin position="3531"/>
        <end position="3586"/>
    </location>
</feature>
<dbReference type="SMART" id="SM01343">
    <property type="entry name" value="FATC"/>
    <property type="match status" value="1"/>
</dbReference>
<dbReference type="EMBL" id="JACGCM010000427">
    <property type="protein sequence ID" value="KAF6172570.1"/>
    <property type="molecule type" value="Genomic_DNA"/>
</dbReference>
<evidence type="ECO:0000259" key="14">
    <source>
        <dbReference type="PROSITE" id="PS51190"/>
    </source>
</evidence>
<dbReference type="SMART" id="SM01345">
    <property type="entry name" value="Rapamycin_bind"/>
    <property type="match status" value="1"/>
</dbReference>
<evidence type="ECO:0000259" key="13">
    <source>
        <dbReference type="PROSITE" id="PS51189"/>
    </source>
</evidence>
<dbReference type="InterPro" id="IPR016024">
    <property type="entry name" value="ARM-type_fold"/>
</dbReference>
<organism evidence="15 16">
    <name type="scientific">Kingdonia uniflora</name>
    <dbReference type="NCBI Taxonomy" id="39325"/>
    <lineage>
        <taxon>Eukaryota</taxon>
        <taxon>Viridiplantae</taxon>
        <taxon>Streptophyta</taxon>
        <taxon>Embryophyta</taxon>
        <taxon>Tracheophyta</taxon>
        <taxon>Spermatophyta</taxon>
        <taxon>Magnoliopsida</taxon>
        <taxon>Ranunculales</taxon>
        <taxon>Circaeasteraceae</taxon>
        <taxon>Kingdonia</taxon>
    </lineage>
</organism>
<keyword evidence="5" id="KW-0547">Nucleotide-binding</keyword>
<dbReference type="PANTHER" id="PTHR11139:SF71">
    <property type="entry name" value="SERINE_THREONINE-PROTEIN KINASE SMG1"/>
    <property type="match status" value="1"/>
</dbReference>
<dbReference type="InterPro" id="IPR036940">
    <property type="entry name" value="PI3/4_kinase_cat_sf"/>
</dbReference>
<dbReference type="Gene3D" id="1.25.10.10">
    <property type="entry name" value="Leucine-rich Repeat Variant"/>
    <property type="match status" value="1"/>
</dbReference>
<dbReference type="InterPro" id="IPR031559">
    <property type="entry name" value="SMG1"/>
</dbReference>
<feature type="region of interest" description="Disordered" evidence="11">
    <location>
        <begin position="3475"/>
        <end position="3502"/>
    </location>
</feature>
<feature type="compositionally biased region" description="Basic and acidic residues" evidence="11">
    <location>
        <begin position="3531"/>
        <end position="3565"/>
    </location>
</feature>